<dbReference type="PANTHER" id="PTHR45674:SF12">
    <property type="entry name" value="ATP DEPENDENT DNA LIGASE DOMAIN-CONTAINING PROTEIN"/>
    <property type="match status" value="1"/>
</dbReference>
<evidence type="ECO:0000313" key="3">
    <source>
        <dbReference type="EMBL" id="KNE64285.1"/>
    </source>
</evidence>
<dbReference type="SUPFAM" id="SSF50249">
    <property type="entry name" value="Nucleic acid-binding proteins"/>
    <property type="match status" value="1"/>
</dbReference>
<dbReference type="Gene3D" id="3.30.1490.70">
    <property type="match status" value="1"/>
</dbReference>
<reference evidence="4" key="2">
    <citation type="submission" date="2009-11" db="EMBL/GenBank/DDBJ databases">
        <title>The Genome Sequence of Allomyces macrogynus strain ATCC 38327.</title>
        <authorList>
            <consortium name="The Broad Institute Genome Sequencing Platform"/>
            <person name="Russ C."/>
            <person name="Cuomo C."/>
            <person name="Shea T."/>
            <person name="Young S.K."/>
            <person name="Zeng Q."/>
            <person name="Koehrsen M."/>
            <person name="Haas B."/>
            <person name="Borodovsky M."/>
            <person name="Guigo R."/>
            <person name="Alvarado L."/>
            <person name="Berlin A."/>
            <person name="Borenstein D."/>
            <person name="Chen Z."/>
            <person name="Engels R."/>
            <person name="Freedman E."/>
            <person name="Gellesch M."/>
            <person name="Goldberg J."/>
            <person name="Griggs A."/>
            <person name="Gujja S."/>
            <person name="Heiman D."/>
            <person name="Hepburn T."/>
            <person name="Howarth C."/>
            <person name="Jen D."/>
            <person name="Larson L."/>
            <person name="Lewis B."/>
            <person name="Mehta T."/>
            <person name="Park D."/>
            <person name="Pearson M."/>
            <person name="Roberts A."/>
            <person name="Saif S."/>
            <person name="Shenoy N."/>
            <person name="Sisk P."/>
            <person name="Stolte C."/>
            <person name="Sykes S."/>
            <person name="Walk T."/>
            <person name="White J."/>
            <person name="Yandava C."/>
            <person name="Burger G."/>
            <person name="Gray M.W."/>
            <person name="Holland P.W.H."/>
            <person name="King N."/>
            <person name="Lang F.B.F."/>
            <person name="Roger A.J."/>
            <person name="Ruiz-Trillo I."/>
            <person name="Lander E."/>
            <person name="Nusbaum C."/>
        </authorList>
    </citation>
    <scope>NUCLEOTIDE SEQUENCE [LARGE SCALE GENOMIC DNA]</scope>
    <source>
        <strain evidence="4">ATCC 38327</strain>
    </source>
</reference>
<dbReference type="STRING" id="578462.A0A0L0SPI5"/>
<dbReference type="InterPro" id="IPR012340">
    <property type="entry name" value="NA-bd_OB-fold"/>
</dbReference>
<dbReference type="Gene3D" id="2.40.50.140">
    <property type="entry name" value="Nucleic acid-binding proteins"/>
    <property type="match status" value="1"/>
</dbReference>
<keyword evidence="1" id="KW-0436">Ligase</keyword>
<name>A0A0L0SPI5_ALLM3</name>
<evidence type="ECO:0000259" key="2">
    <source>
        <dbReference type="PROSITE" id="PS50160"/>
    </source>
</evidence>
<proteinExistence type="predicted"/>
<dbReference type="Gene3D" id="3.30.470.30">
    <property type="entry name" value="DNA ligase/mRNA capping enzyme"/>
    <property type="match status" value="1"/>
</dbReference>
<dbReference type="eggNOG" id="KOG0967">
    <property type="taxonomic scope" value="Eukaryota"/>
</dbReference>
<dbReference type="GO" id="GO:0006310">
    <property type="term" value="P:DNA recombination"/>
    <property type="evidence" value="ECO:0007669"/>
    <property type="project" value="InterPro"/>
</dbReference>
<organism evidence="3 4">
    <name type="scientific">Allomyces macrogynus (strain ATCC 38327)</name>
    <name type="common">Allomyces javanicus var. macrogynus</name>
    <dbReference type="NCBI Taxonomy" id="578462"/>
    <lineage>
        <taxon>Eukaryota</taxon>
        <taxon>Fungi</taxon>
        <taxon>Fungi incertae sedis</taxon>
        <taxon>Blastocladiomycota</taxon>
        <taxon>Blastocladiomycetes</taxon>
        <taxon>Blastocladiales</taxon>
        <taxon>Blastocladiaceae</taxon>
        <taxon>Allomyces</taxon>
    </lineage>
</organism>
<dbReference type="InterPro" id="IPR012310">
    <property type="entry name" value="DNA_ligase_ATP-dep_cent"/>
</dbReference>
<gene>
    <name evidence="3" type="ORF">AMAG_19146</name>
</gene>
<dbReference type="GO" id="GO:0005634">
    <property type="term" value="C:nucleus"/>
    <property type="evidence" value="ECO:0007669"/>
    <property type="project" value="TreeGrafter"/>
</dbReference>
<protein>
    <recommendedName>
        <fullName evidence="2">ATP-dependent DNA ligase family profile domain-containing protein</fullName>
    </recommendedName>
</protein>
<evidence type="ECO:0000256" key="1">
    <source>
        <dbReference type="ARBA" id="ARBA00022598"/>
    </source>
</evidence>
<dbReference type="AlphaFoldDB" id="A0A0L0SPI5"/>
<accession>A0A0L0SPI5</accession>
<dbReference type="GO" id="GO:0005524">
    <property type="term" value="F:ATP binding"/>
    <property type="evidence" value="ECO:0007669"/>
    <property type="project" value="InterPro"/>
</dbReference>
<dbReference type="GO" id="GO:0006281">
    <property type="term" value="P:DNA repair"/>
    <property type="evidence" value="ECO:0007669"/>
    <property type="project" value="InterPro"/>
</dbReference>
<keyword evidence="4" id="KW-1185">Reference proteome</keyword>
<dbReference type="InterPro" id="IPR016059">
    <property type="entry name" value="DNA_ligase_ATP-dep_CS"/>
</dbReference>
<dbReference type="Pfam" id="PF01068">
    <property type="entry name" value="DNA_ligase_A_M"/>
    <property type="match status" value="1"/>
</dbReference>
<dbReference type="GO" id="GO:0003910">
    <property type="term" value="F:DNA ligase (ATP) activity"/>
    <property type="evidence" value="ECO:0007669"/>
    <property type="project" value="InterPro"/>
</dbReference>
<dbReference type="OrthoDB" id="2160351at2759"/>
<dbReference type="GO" id="GO:0005739">
    <property type="term" value="C:mitochondrion"/>
    <property type="evidence" value="ECO:0007669"/>
    <property type="project" value="TreeGrafter"/>
</dbReference>
<dbReference type="VEuPathDB" id="FungiDB:AMAG_19146"/>
<dbReference type="PANTHER" id="PTHR45674">
    <property type="entry name" value="DNA LIGASE 1/3 FAMILY MEMBER"/>
    <property type="match status" value="1"/>
</dbReference>
<reference evidence="3 4" key="1">
    <citation type="submission" date="2009-11" db="EMBL/GenBank/DDBJ databases">
        <title>Annotation of Allomyces macrogynus ATCC 38327.</title>
        <authorList>
            <consortium name="The Broad Institute Genome Sequencing Platform"/>
            <person name="Russ C."/>
            <person name="Cuomo C."/>
            <person name="Burger G."/>
            <person name="Gray M.W."/>
            <person name="Holland P.W.H."/>
            <person name="King N."/>
            <person name="Lang F.B.F."/>
            <person name="Roger A.J."/>
            <person name="Ruiz-Trillo I."/>
            <person name="Young S.K."/>
            <person name="Zeng Q."/>
            <person name="Gargeya S."/>
            <person name="Fitzgerald M."/>
            <person name="Haas B."/>
            <person name="Abouelleil A."/>
            <person name="Alvarado L."/>
            <person name="Arachchi H.M."/>
            <person name="Berlin A."/>
            <person name="Chapman S.B."/>
            <person name="Gearin G."/>
            <person name="Goldberg J."/>
            <person name="Griggs A."/>
            <person name="Gujja S."/>
            <person name="Hansen M."/>
            <person name="Heiman D."/>
            <person name="Howarth C."/>
            <person name="Larimer J."/>
            <person name="Lui A."/>
            <person name="MacDonald P.J.P."/>
            <person name="McCowen C."/>
            <person name="Montmayeur A."/>
            <person name="Murphy C."/>
            <person name="Neiman D."/>
            <person name="Pearson M."/>
            <person name="Priest M."/>
            <person name="Roberts A."/>
            <person name="Saif S."/>
            <person name="Shea T."/>
            <person name="Sisk P."/>
            <person name="Stolte C."/>
            <person name="Sykes S."/>
            <person name="Wortman J."/>
            <person name="Nusbaum C."/>
            <person name="Birren B."/>
        </authorList>
    </citation>
    <scope>NUCLEOTIDE SEQUENCE [LARGE SCALE GENOMIC DNA]</scope>
    <source>
        <strain evidence="3 4">ATCC 38327</strain>
    </source>
</reference>
<sequence>MARNGIKFDAFDMLRPQWQEVARKYITPHVGIPIEVFFQPEDILRTKANMYCVERKYDGERMQIHVLDRARQSCLIFSKSKRDSTVDRADTHPIIFAALRGTVHSCVLEAEMITVDVAAQKRLPFHRLREHGKRKDPLQQLFIVFFDVIVHNGESLIFQPLHKRRALLDQIIRHIEGRAATSPYAVVSPHNVDAIMKLFYHEVVECHEEGLMLKDWTADYYKATFAKMKRDYVEGMRENHDWVVLGGWFDRRRVQDDLTALNTSAFGDHHALMTHLIIGAVEDQADISRGTKPTFKVLFAVETGMTAALIKSMAHSTIGQFIKTQPNPHTMPRTRPFTLPALTYHVDYSTAESDVPLPEYLFTTPLVAELYGAEISKPPNRHHYTLRHPRIKRIRTDVQWTDCMSFAQVNAYGRQFGDRKGKVTPEQRAAMRKWAGSMVDDEEVVEGETEGDKVDDEWMVSSSNVTAAEMSQVLGSTQMTTQRAGGWSSSIPVPPIMDDGDGDDTDVASDAATEIMDMDVDEEDMPCINPMRAMFHRAAVVQQTRKVPVAHLAGAHVMVDHLTDAIVDKLVPVIDEYRMVWTSRRSLDELVDPSSVGLARSSAVPVLVLVRRESALVPELVREWKSRFDGVWPSSEPRIFLLDFQFLAEVHEQFAGRVTVDVLQNHMVTSI</sequence>
<dbReference type="Proteomes" id="UP000054350">
    <property type="component" value="Unassembled WGS sequence"/>
</dbReference>
<dbReference type="SUPFAM" id="SSF56091">
    <property type="entry name" value="DNA ligase/mRNA capping enzyme, catalytic domain"/>
    <property type="match status" value="1"/>
</dbReference>
<dbReference type="EMBL" id="GG745344">
    <property type="protein sequence ID" value="KNE64285.1"/>
    <property type="molecule type" value="Genomic_DNA"/>
</dbReference>
<dbReference type="PROSITE" id="PS50160">
    <property type="entry name" value="DNA_LIGASE_A3"/>
    <property type="match status" value="1"/>
</dbReference>
<dbReference type="GO" id="GO:1903461">
    <property type="term" value="P:Okazaki fragment processing involved in mitotic DNA replication"/>
    <property type="evidence" value="ECO:0007669"/>
    <property type="project" value="TreeGrafter"/>
</dbReference>
<feature type="domain" description="ATP-dependent DNA ligase family profile" evidence="2">
    <location>
        <begin position="140"/>
        <end position="282"/>
    </location>
</feature>
<dbReference type="PROSITE" id="PS00697">
    <property type="entry name" value="DNA_LIGASE_A1"/>
    <property type="match status" value="1"/>
</dbReference>
<dbReference type="InterPro" id="IPR050191">
    <property type="entry name" value="ATP-dep_DNA_ligase"/>
</dbReference>
<evidence type="ECO:0000313" key="4">
    <source>
        <dbReference type="Proteomes" id="UP000054350"/>
    </source>
</evidence>